<dbReference type="PROSITE" id="PS50042">
    <property type="entry name" value="CNMP_BINDING_3"/>
    <property type="match status" value="1"/>
</dbReference>
<proteinExistence type="predicted"/>
<keyword evidence="7" id="KW-1185">Reference proteome</keyword>
<evidence type="ECO:0000259" key="4">
    <source>
        <dbReference type="PROSITE" id="PS50042"/>
    </source>
</evidence>
<dbReference type="InterPro" id="IPR050397">
    <property type="entry name" value="Env_Response_Regulators"/>
</dbReference>
<dbReference type="CDD" id="cd00092">
    <property type="entry name" value="HTH_CRP"/>
    <property type="match status" value="1"/>
</dbReference>
<dbReference type="eggNOG" id="COG0664">
    <property type="taxonomic scope" value="Bacteria"/>
</dbReference>
<evidence type="ECO:0000256" key="2">
    <source>
        <dbReference type="ARBA" id="ARBA00023125"/>
    </source>
</evidence>
<sequence length="243" mass="27064">MTIHASGSCDQCSLKLLCLPVGLPDSELWQLDEIVQRRRPIAKGQLLFRMGAPFHSVYAVRTGSLKTVLLADDGTEQVTGFTFAGEMLGLDAINRSRHPVSAVALESTSLCEIPFDKLDLLAGHLPSFRQHVMRTMSREIASDESLLALLGQRNAEQRLSAFLLSLSMRFRARGLMADHFALSMSRADIANHLGLTQETISRLFTQFRKQGLIEIHTRDLTLLDLDSLHRIAGIRFEPLSRIA</sequence>
<dbReference type="Pfam" id="PF00027">
    <property type="entry name" value="cNMP_binding"/>
    <property type="match status" value="1"/>
</dbReference>
<dbReference type="InterPro" id="IPR036388">
    <property type="entry name" value="WH-like_DNA-bd_sf"/>
</dbReference>
<dbReference type="InterPro" id="IPR018490">
    <property type="entry name" value="cNMP-bd_dom_sf"/>
</dbReference>
<dbReference type="Pfam" id="PF13545">
    <property type="entry name" value="HTH_Crp_2"/>
    <property type="match status" value="1"/>
</dbReference>
<dbReference type="Gene3D" id="1.10.10.10">
    <property type="entry name" value="Winged helix-like DNA-binding domain superfamily/Winged helix DNA-binding domain"/>
    <property type="match status" value="1"/>
</dbReference>
<dbReference type="SMART" id="SM00100">
    <property type="entry name" value="cNMP"/>
    <property type="match status" value="1"/>
</dbReference>
<dbReference type="PANTHER" id="PTHR24567">
    <property type="entry name" value="CRP FAMILY TRANSCRIPTIONAL REGULATORY PROTEIN"/>
    <property type="match status" value="1"/>
</dbReference>
<dbReference type="InterPro" id="IPR000595">
    <property type="entry name" value="cNMP-bd_dom"/>
</dbReference>
<dbReference type="OrthoDB" id="7643467at2"/>
<accession>L0DW59</accession>
<organism evidence="6 7">
    <name type="scientific">Thioalkalivibrio nitratireducens (strain DSM 14787 / UNIQEM 213 / ALEN2)</name>
    <dbReference type="NCBI Taxonomy" id="1255043"/>
    <lineage>
        <taxon>Bacteria</taxon>
        <taxon>Pseudomonadati</taxon>
        <taxon>Pseudomonadota</taxon>
        <taxon>Gammaproteobacteria</taxon>
        <taxon>Chromatiales</taxon>
        <taxon>Ectothiorhodospiraceae</taxon>
        <taxon>Thioalkalivibrio</taxon>
    </lineage>
</organism>
<dbReference type="Proteomes" id="UP000010809">
    <property type="component" value="Chromosome"/>
</dbReference>
<dbReference type="HOGENOM" id="CLU_075053_0_2_6"/>
<dbReference type="GO" id="GO:0003677">
    <property type="term" value="F:DNA binding"/>
    <property type="evidence" value="ECO:0007669"/>
    <property type="project" value="UniProtKB-KW"/>
</dbReference>
<feature type="domain" description="Cyclic nucleotide-binding" evidence="4">
    <location>
        <begin position="19"/>
        <end position="102"/>
    </location>
</feature>
<dbReference type="PATRIC" id="fig|1255043.3.peg.2192"/>
<dbReference type="InterPro" id="IPR012318">
    <property type="entry name" value="HTH_CRP"/>
</dbReference>
<evidence type="ECO:0000256" key="1">
    <source>
        <dbReference type="ARBA" id="ARBA00023015"/>
    </source>
</evidence>
<reference evidence="6" key="1">
    <citation type="submission" date="2015-12" db="EMBL/GenBank/DDBJ databases">
        <authorList>
            <person name="Tikhonova T.V."/>
            <person name="Pavlov A.R."/>
            <person name="Beletsky A.V."/>
            <person name="Mardanov A.V."/>
            <person name="Sorokin D.Y."/>
            <person name="Ravin N.V."/>
            <person name="Popov V.O."/>
        </authorList>
    </citation>
    <scope>NUCLEOTIDE SEQUENCE</scope>
    <source>
        <strain evidence="6">DSM 14787</strain>
    </source>
</reference>
<evidence type="ECO:0000313" key="6">
    <source>
        <dbReference type="EMBL" id="AGA33829.1"/>
    </source>
</evidence>
<dbReference type="InterPro" id="IPR036390">
    <property type="entry name" value="WH_DNA-bd_sf"/>
</dbReference>
<dbReference type="SUPFAM" id="SSF51206">
    <property type="entry name" value="cAMP-binding domain-like"/>
    <property type="match status" value="1"/>
</dbReference>
<evidence type="ECO:0000313" key="7">
    <source>
        <dbReference type="Proteomes" id="UP000010809"/>
    </source>
</evidence>
<dbReference type="InterPro" id="IPR014710">
    <property type="entry name" value="RmlC-like_jellyroll"/>
</dbReference>
<dbReference type="PROSITE" id="PS51063">
    <property type="entry name" value="HTH_CRP_2"/>
    <property type="match status" value="1"/>
</dbReference>
<dbReference type="AlphaFoldDB" id="L0DW59"/>
<evidence type="ECO:0000256" key="3">
    <source>
        <dbReference type="ARBA" id="ARBA00023163"/>
    </source>
</evidence>
<keyword evidence="3" id="KW-0804">Transcription</keyword>
<dbReference type="PRINTS" id="PR00034">
    <property type="entry name" value="HTHCRP"/>
</dbReference>
<dbReference type="SUPFAM" id="SSF46785">
    <property type="entry name" value="Winged helix' DNA-binding domain"/>
    <property type="match status" value="1"/>
</dbReference>
<dbReference type="GO" id="GO:0005829">
    <property type="term" value="C:cytosol"/>
    <property type="evidence" value="ECO:0007669"/>
    <property type="project" value="TreeGrafter"/>
</dbReference>
<dbReference type="NCBIfam" id="NF008365">
    <property type="entry name" value="PRK11161.1"/>
    <property type="match status" value="1"/>
</dbReference>
<keyword evidence="1" id="KW-0805">Transcription regulation</keyword>
<dbReference type="CDD" id="cd00038">
    <property type="entry name" value="CAP_ED"/>
    <property type="match status" value="1"/>
</dbReference>
<protein>
    <submittedName>
        <fullName evidence="6">Transcriptional regulator, Crp/Fnr family</fullName>
    </submittedName>
</protein>
<dbReference type="GO" id="GO:0003700">
    <property type="term" value="F:DNA-binding transcription factor activity"/>
    <property type="evidence" value="ECO:0007669"/>
    <property type="project" value="TreeGrafter"/>
</dbReference>
<gene>
    <name evidence="6" type="primary">anr [H]</name>
    <name evidence="6" type="ordered locus">TVNIR_2173</name>
</gene>
<dbReference type="SMART" id="SM00419">
    <property type="entry name" value="HTH_CRP"/>
    <property type="match status" value="1"/>
</dbReference>
<evidence type="ECO:0000259" key="5">
    <source>
        <dbReference type="PROSITE" id="PS51063"/>
    </source>
</evidence>
<feature type="domain" description="HTH crp-type" evidence="5">
    <location>
        <begin position="153"/>
        <end position="226"/>
    </location>
</feature>
<dbReference type="PANTHER" id="PTHR24567:SF75">
    <property type="entry name" value="FUMARATE AND NITRATE REDUCTION REGULATORY PROTEIN"/>
    <property type="match status" value="1"/>
</dbReference>
<dbReference type="RefSeq" id="WP_015258952.1">
    <property type="nucleotide sequence ID" value="NC_019902.2"/>
</dbReference>
<dbReference type="FunFam" id="1.10.10.10:FF:000028">
    <property type="entry name" value="Fumarate/nitrate reduction transcriptional regulator Fnr"/>
    <property type="match status" value="1"/>
</dbReference>
<dbReference type="STRING" id="1255043.TVNIR_2173"/>
<dbReference type="KEGG" id="tni:TVNIR_2173"/>
<dbReference type="EMBL" id="CP003989">
    <property type="protein sequence ID" value="AGA33829.1"/>
    <property type="molecule type" value="Genomic_DNA"/>
</dbReference>
<keyword evidence="2" id="KW-0238">DNA-binding</keyword>
<dbReference type="Gene3D" id="2.60.120.10">
    <property type="entry name" value="Jelly Rolls"/>
    <property type="match status" value="1"/>
</dbReference>
<name>L0DW59_THIND</name>